<evidence type="ECO:0000256" key="8">
    <source>
        <dbReference type="ARBA" id="ARBA00023136"/>
    </source>
</evidence>
<dbReference type="InterPro" id="IPR001872">
    <property type="entry name" value="Peptidase_A8"/>
</dbReference>
<evidence type="ECO:0000256" key="1">
    <source>
        <dbReference type="ARBA" id="ARBA00006139"/>
    </source>
</evidence>
<feature type="transmembrane region" description="Helical" evidence="9">
    <location>
        <begin position="97"/>
        <end position="115"/>
    </location>
</feature>
<keyword evidence="7 9" id="KW-1133">Transmembrane helix</keyword>
<evidence type="ECO:0000256" key="5">
    <source>
        <dbReference type="ARBA" id="ARBA00022750"/>
    </source>
</evidence>
<keyword evidence="8 9" id="KW-0472">Membrane</keyword>
<keyword evidence="6 9" id="KW-0378">Hydrolase</keyword>
<dbReference type="EMBL" id="BMEC01000005">
    <property type="protein sequence ID" value="GGC34018.1"/>
    <property type="molecule type" value="Genomic_DNA"/>
</dbReference>
<reference evidence="13" key="1">
    <citation type="journal article" date="2019" name="Int. J. Syst. Evol. Microbiol.">
        <title>The Global Catalogue of Microorganisms (GCM) 10K type strain sequencing project: providing services to taxonomists for standard genome sequencing and annotation.</title>
        <authorList>
            <consortium name="The Broad Institute Genomics Platform"/>
            <consortium name="The Broad Institute Genome Sequencing Center for Infectious Disease"/>
            <person name="Wu L."/>
            <person name="Ma J."/>
        </authorList>
    </citation>
    <scope>NUCLEOTIDE SEQUENCE [LARGE SCALE GENOMIC DNA]</scope>
    <source>
        <strain evidence="13">CGMCC 1.10832</strain>
    </source>
</reference>
<comment type="caution">
    <text evidence="12">The sequence shown here is derived from an EMBL/GenBank/DDBJ whole genome shotgun (WGS) entry which is preliminary data.</text>
</comment>
<evidence type="ECO:0000256" key="6">
    <source>
        <dbReference type="ARBA" id="ARBA00022801"/>
    </source>
</evidence>
<comment type="subcellular location">
    <subcellularLocation>
        <location evidence="9">Cell membrane</location>
        <topology evidence="9">Multi-pass membrane protein</topology>
    </subcellularLocation>
</comment>
<dbReference type="PROSITE" id="PS00855">
    <property type="entry name" value="SPASE_II"/>
    <property type="match status" value="1"/>
</dbReference>
<dbReference type="EC" id="3.4.23.36" evidence="9"/>
<sequence length="168" mass="18683">MSFNRKKRLILVMAILAISVIADQVSKIIIRNYIELHEQFSYLGGYFTITKVENSGAFLGMGDSMPEYIRIIVLIILPIVVMCYGIYFLITKKELPGLTLIGFTMMIGGGLGNIYDRIVYGSVTDFMHIDFGFAQTGIFNVADLSITTGAVLVLLQSFAKPKPKVENK</sequence>
<feature type="transmembrane region" description="Helical" evidence="9">
    <location>
        <begin position="135"/>
        <end position="155"/>
    </location>
</feature>
<keyword evidence="12" id="KW-0449">Lipoprotein</keyword>
<dbReference type="HAMAP" id="MF_00161">
    <property type="entry name" value="LspA"/>
    <property type="match status" value="1"/>
</dbReference>
<evidence type="ECO:0000256" key="3">
    <source>
        <dbReference type="ARBA" id="ARBA00022670"/>
    </source>
</evidence>
<comment type="catalytic activity">
    <reaction evidence="9 10">
        <text>Release of signal peptides from bacterial membrane prolipoproteins. Hydrolyzes -Xaa-Yaa-Zaa-|-(S,diacylglyceryl)Cys-, in which Xaa is hydrophobic (preferably Leu), and Yaa (Ala or Ser) and Zaa (Gly or Ala) have small, neutral side chains.</text>
        <dbReference type="EC" id="3.4.23.36"/>
    </reaction>
</comment>
<comment type="caution">
    <text evidence="9">Lacks conserved residue(s) required for the propagation of feature annotation.</text>
</comment>
<protein>
    <recommendedName>
        <fullName evidence="9">Lipoprotein signal peptidase</fullName>
        <ecNumber evidence="9">3.4.23.36</ecNumber>
    </recommendedName>
    <alternativeName>
        <fullName evidence="9">Prolipoprotein signal peptidase</fullName>
    </alternativeName>
    <alternativeName>
        <fullName evidence="9">Signal peptidase II</fullName>
        <shortName evidence="9">SPase II</shortName>
    </alternativeName>
</protein>
<feature type="active site" evidence="9">
    <location>
        <position position="125"/>
    </location>
</feature>
<comment type="similarity">
    <text evidence="1 9 11">Belongs to the peptidase A8 family.</text>
</comment>
<dbReference type="PANTHER" id="PTHR33695">
    <property type="entry name" value="LIPOPROTEIN SIGNAL PEPTIDASE"/>
    <property type="match status" value="1"/>
</dbReference>
<organism evidence="12 13">
    <name type="scientific">Marivirga lumbricoides</name>
    <dbReference type="NCBI Taxonomy" id="1046115"/>
    <lineage>
        <taxon>Bacteria</taxon>
        <taxon>Pseudomonadati</taxon>
        <taxon>Bacteroidota</taxon>
        <taxon>Cytophagia</taxon>
        <taxon>Cytophagales</taxon>
        <taxon>Marivirgaceae</taxon>
        <taxon>Marivirga</taxon>
    </lineage>
</organism>
<evidence type="ECO:0000256" key="10">
    <source>
        <dbReference type="RuleBase" id="RU000594"/>
    </source>
</evidence>
<feature type="transmembrane region" description="Helical" evidence="9">
    <location>
        <begin position="68"/>
        <end position="90"/>
    </location>
</feature>
<comment type="function">
    <text evidence="9 10">This protein specifically catalyzes the removal of signal peptides from prolipoproteins.</text>
</comment>
<gene>
    <name evidence="9 12" type="primary">lspA</name>
    <name evidence="12" type="ORF">GCM10011506_19360</name>
</gene>
<keyword evidence="3 9" id="KW-0645">Protease</keyword>
<feature type="active site" evidence="9">
    <location>
        <position position="143"/>
    </location>
</feature>
<keyword evidence="4 9" id="KW-0812">Transmembrane</keyword>
<accession>A0ABQ1M381</accession>
<dbReference type="PANTHER" id="PTHR33695:SF1">
    <property type="entry name" value="LIPOPROTEIN SIGNAL PEPTIDASE"/>
    <property type="match status" value="1"/>
</dbReference>
<evidence type="ECO:0000256" key="2">
    <source>
        <dbReference type="ARBA" id="ARBA00022475"/>
    </source>
</evidence>
<proteinExistence type="inferred from homology"/>
<dbReference type="Pfam" id="PF01252">
    <property type="entry name" value="Peptidase_A8"/>
    <property type="match status" value="1"/>
</dbReference>
<dbReference type="RefSeq" id="WP_188462786.1">
    <property type="nucleotide sequence ID" value="NZ_BAABHU010000005.1"/>
</dbReference>
<keyword evidence="5 9" id="KW-0064">Aspartyl protease</keyword>
<evidence type="ECO:0000256" key="7">
    <source>
        <dbReference type="ARBA" id="ARBA00022989"/>
    </source>
</evidence>
<comment type="pathway">
    <text evidence="9">Protein modification; lipoprotein biosynthesis (signal peptide cleavage).</text>
</comment>
<evidence type="ECO:0000313" key="12">
    <source>
        <dbReference type="EMBL" id="GGC34018.1"/>
    </source>
</evidence>
<evidence type="ECO:0000313" key="13">
    <source>
        <dbReference type="Proteomes" id="UP000636010"/>
    </source>
</evidence>
<evidence type="ECO:0000256" key="11">
    <source>
        <dbReference type="RuleBase" id="RU004181"/>
    </source>
</evidence>
<keyword evidence="2 9" id="KW-1003">Cell membrane</keyword>
<keyword evidence="13" id="KW-1185">Reference proteome</keyword>
<name>A0ABQ1M381_9BACT</name>
<dbReference type="Proteomes" id="UP000636010">
    <property type="component" value="Unassembled WGS sequence"/>
</dbReference>
<dbReference type="PRINTS" id="PR00781">
    <property type="entry name" value="LIPOSIGPTASE"/>
</dbReference>
<evidence type="ECO:0000256" key="4">
    <source>
        <dbReference type="ARBA" id="ARBA00022692"/>
    </source>
</evidence>
<dbReference type="NCBIfam" id="TIGR00077">
    <property type="entry name" value="lspA"/>
    <property type="match status" value="1"/>
</dbReference>
<evidence type="ECO:0000256" key="9">
    <source>
        <dbReference type="HAMAP-Rule" id="MF_00161"/>
    </source>
</evidence>